<dbReference type="Proteomes" id="UP000092460">
    <property type="component" value="Unassembled WGS sequence"/>
</dbReference>
<accession>A0A1B0C6M6</accession>
<dbReference type="InterPro" id="IPR015422">
    <property type="entry name" value="PyrdxlP-dep_Trfase_small"/>
</dbReference>
<dbReference type="EnsemblMetazoa" id="GPPI050571-RA">
    <property type="protein sequence ID" value="GPPI050571-PA"/>
    <property type="gene ID" value="GPPI050571"/>
</dbReference>
<dbReference type="PANTHER" id="PTHR13693:SF2">
    <property type="entry name" value="SERINE PALMITOYLTRANSFERASE 1"/>
    <property type="match status" value="1"/>
</dbReference>
<dbReference type="Gene3D" id="3.40.640.10">
    <property type="entry name" value="Type I PLP-dependent aspartate aminotransferase-like (Major domain)"/>
    <property type="match status" value="2"/>
</dbReference>
<dbReference type="VEuPathDB" id="VectorBase:GPPI050571"/>
<name>A0A1B0C6M6_9MUSC</name>
<evidence type="ECO:0000256" key="5">
    <source>
        <dbReference type="ARBA" id="ARBA00023315"/>
    </source>
</evidence>
<dbReference type="InterPro" id="IPR050087">
    <property type="entry name" value="AON_synthase_class-II"/>
</dbReference>
<dbReference type="AlphaFoldDB" id="A0A1B0C6M6"/>
<reference evidence="7" key="1">
    <citation type="submission" date="2015-01" db="EMBL/GenBank/DDBJ databases">
        <authorList>
            <person name="Aksoy S."/>
            <person name="Warren W."/>
            <person name="Wilson R.K."/>
        </authorList>
    </citation>
    <scope>NUCLEOTIDE SEQUENCE [LARGE SCALE GENOMIC DNA]</scope>
    <source>
        <strain evidence="7">IAEA</strain>
    </source>
</reference>
<sequence length="239" mass="26532">MKSGSQVLRVVFTVILPHTDPNHPLLHVRLVQSKVGKRVVVNGYDCLNLASHNYLGLLEDEEILEDACKSLRKYGVGSYGPRGFYGTVDVHLDLEDRFMKLTAKYKLRLFLDESISFGVLGKTGRGIAEHFDVDLIEVDLISAGIEWAMGSIGGFCVVSHFIVEHQRLSGVGYSFSASLPLMMAQAAISALNRFEKDPQIFAELQETSRLLHQIFSNFSKLTIGGHPLSPAKHLYLNVT</sequence>
<dbReference type="GO" id="GO:0046512">
    <property type="term" value="P:sphingosine biosynthetic process"/>
    <property type="evidence" value="ECO:0007669"/>
    <property type="project" value="TreeGrafter"/>
</dbReference>
<evidence type="ECO:0000313" key="7">
    <source>
        <dbReference type="Proteomes" id="UP000092460"/>
    </source>
</evidence>
<evidence type="ECO:0000313" key="6">
    <source>
        <dbReference type="EnsemblMetazoa" id="GPPI050571-PA"/>
    </source>
</evidence>
<evidence type="ECO:0000256" key="3">
    <source>
        <dbReference type="ARBA" id="ARBA00022679"/>
    </source>
</evidence>
<keyword evidence="5" id="KW-0012">Acyltransferase</keyword>
<comment type="cofactor">
    <cofactor evidence="1">
        <name>pyridoxal 5'-phosphate</name>
        <dbReference type="ChEBI" id="CHEBI:597326"/>
    </cofactor>
</comment>
<dbReference type="GO" id="GO:0005783">
    <property type="term" value="C:endoplasmic reticulum"/>
    <property type="evidence" value="ECO:0007669"/>
    <property type="project" value="TreeGrafter"/>
</dbReference>
<keyword evidence="3" id="KW-0808">Transferase</keyword>
<organism evidence="6 7">
    <name type="scientific">Glossina palpalis gambiensis</name>
    <dbReference type="NCBI Taxonomy" id="67801"/>
    <lineage>
        <taxon>Eukaryota</taxon>
        <taxon>Metazoa</taxon>
        <taxon>Ecdysozoa</taxon>
        <taxon>Arthropoda</taxon>
        <taxon>Hexapoda</taxon>
        <taxon>Insecta</taxon>
        <taxon>Pterygota</taxon>
        <taxon>Neoptera</taxon>
        <taxon>Endopterygota</taxon>
        <taxon>Diptera</taxon>
        <taxon>Brachycera</taxon>
        <taxon>Muscomorpha</taxon>
        <taxon>Hippoboscoidea</taxon>
        <taxon>Glossinidae</taxon>
        <taxon>Glossina</taxon>
    </lineage>
</organism>
<dbReference type="EMBL" id="JXJN01026829">
    <property type="status" value="NOT_ANNOTATED_CDS"/>
    <property type="molecule type" value="Genomic_DNA"/>
</dbReference>
<evidence type="ECO:0000256" key="1">
    <source>
        <dbReference type="ARBA" id="ARBA00001933"/>
    </source>
</evidence>
<keyword evidence="4" id="KW-0663">Pyridoxal phosphate</keyword>
<dbReference type="GO" id="GO:0046513">
    <property type="term" value="P:ceramide biosynthetic process"/>
    <property type="evidence" value="ECO:0007669"/>
    <property type="project" value="TreeGrafter"/>
</dbReference>
<dbReference type="InterPro" id="IPR015424">
    <property type="entry name" value="PyrdxlP-dep_Trfase"/>
</dbReference>
<evidence type="ECO:0000256" key="2">
    <source>
        <dbReference type="ARBA" id="ARBA00008392"/>
    </source>
</evidence>
<dbReference type="GO" id="GO:0004758">
    <property type="term" value="F:serine C-palmitoyltransferase activity"/>
    <property type="evidence" value="ECO:0007669"/>
    <property type="project" value="TreeGrafter"/>
</dbReference>
<proteinExistence type="inferred from homology"/>
<dbReference type="InterPro" id="IPR015421">
    <property type="entry name" value="PyrdxlP-dep_Trfase_major"/>
</dbReference>
<dbReference type="STRING" id="67801.A0A1B0C6M6"/>
<dbReference type="SUPFAM" id="SSF53383">
    <property type="entry name" value="PLP-dependent transferases"/>
    <property type="match status" value="2"/>
</dbReference>
<evidence type="ECO:0000256" key="4">
    <source>
        <dbReference type="ARBA" id="ARBA00022898"/>
    </source>
</evidence>
<dbReference type="Gene3D" id="3.90.1150.10">
    <property type="entry name" value="Aspartate Aminotransferase, domain 1"/>
    <property type="match status" value="2"/>
</dbReference>
<reference evidence="6" key="2">
    <citation type="submission" date="2020-05" db="UniProtKB">
        <authorList>
            <consortium name="EnsemblMetazoa"/>
        </authorList>
    </citation>
    <scope>IDENTIFICATION</scope>
    <source>
        <strain evidence="6">IAEA</strain>
    </source>
</reference>
<dbReference type="PANTHER" id="PTHR13693">
    <property type="entry name" value="CLASS II AMINOTRANSFERASE/8-AMINO-7-OXONONANOATE SYNTHASE"/>
    <property type="match status" value="1"/>
</dbReference>
<protein>
    <submittedName>
        <fullName evidence="6">Uncharacterized protein</fullName>
    </submittedName>
</protein>
<comment type="similarity">
    <text evidence="2">Belongs to the class-II pyridoxal-phosphate-dependent aminotransferase family.</text>
</comment>
<dbReference type="GO" id="GO:0016020">
    <property type="term" value="C:membrane"/>
    <property type="evidence" value="ECO:0007669"/>
    <property type="project" value="GOC"/>
</dbReference>
<keyword evidence="7" id="KW-1185">Reference proteome</keyword>